<dbReference type="NCBIfam" id="NF006679">
    <property type="entry name" value="PRK09228.1"/>
    <property type="match status" value="1"/>
</dbReference>
<evidence type="ECO:0000313" key="10">
    <source>
        <dbReference type="EMBL" id="MBF8179536.1"/>
    </source>
</evidence>
<accession>A0ABS0EXJ8</accession>
<protein>
    <recommendedName>
        <fullName evidence="3 7">Guanine deaminase</fullName>
        <shortName evidence="8">Guanase</shortName>
        <ecNumber evidence="3 7">3.5.4.3</ecNumber>
    </recommendedName>
    <alternativeName>
        <fullName evidence="8">Guanine aminohydrolase</fullName>
    </alternativeName>
</protein>
<evidence type="ECO:0000256" key="7">
    <source>
        <dbReference type="NCBIfam" id="TIGR02967"/>
    </source>
</evidence>
<dbReference type="NCBIfam" id="TIGR02967">
    <property type="entry name" value="guan_deamin"/>
    <property type="match status" value="1"/>
</dbReference>
<comment type="caution">
    <text evidence="10">The sequence shown here is derived from an EMBL/GenBank/DDBJ whole genome shotgun (WGS) entry which is preliminary data.</text>
</comment>
<dbReference type="Gene3D" id="3.20.20.140">
    <property type="entry name" value="Metal-dependent hydrolases"/>
    <property type="match status" value="1"/>
</dbReference>
<gene>
    <name evidence="10" type="primary">guaD</name>
    <name evidence="10" type="ORF">IXC47_17770</name>
</gene>
<dbReference type="InterPro" id="IPR011059">
    <property type="entry name" value="Metal-dep_hydrolase_composite"/>
</dbReference>
<evidence type="ECO:0000256" key="6">
    <source>
        <dbReference type="ARBA" id="ARBA00022833"/>
    </source>
</evidence>
<evidence type="ECO:0000259" key="9">
    <source>
        <dbReference type="Pfam" id="PF01979"/>
    </source>
</evidence>
<evidence type="ECO:0000256" key="5">
    <source>
        <dbReference type="ARBA" id="ARBA00022801"/>
    </source>
</evidence>
<comment type="catalytic activity">
    <reaction evidence="8">
        <text>guanine + H2O + H(+) = xanthine + NH4(+)</text>
        <dbReference type="Rhea" id="RHEA:14665"/>
        <dbReference type="ChEBI" id="CHEBI:15377"/>
        <dbReference type="ChEBI" id="CHEBI:15378"/>
        <dbReference type="ChEBI" id="CHEBI:16235"/>
        <dbReference type="ChEBI" id="CHEBI:17712"/>
        <dbReference type="ChEBI" id="CHEBI:28938"/>
        <dbReference type="EC" id="3.5.4.3"/>
    </reaction>
</comment>
<comment type="function">
    <text evidence="8">Catalyzes the hydrolytic deamination of guanine, producing xanthine and ammonia.</text>
</comment>
<dbReference type="PANTHER" id="PTHR11271:SF6">
    <property type="entry name" value="GUANINE DEAMINASE"/>
    <property type="match status" value="1"/>
</dbReference>
<evidence type="ECO:0000256" key="8">
    <source>
        <dbReference type="RuleBase" id="RU366009"/>
    </source>
</evidence>
<dbReference type="SUPFAM" id="SSF51556">
    <property type="entry name" value="Metallo-dependent hydrolases"/>
    <property type="match status" value="1"/>
</dbReference>
<proteinExistence type="inferred from homology"/>
<reference evidence="10 11" key="1">
    <citation type="submission" date="2020-11" db="EMBL/GenBank/DDBJ databases">
        <title>WGS of Herminiimonas contaminans strain Marseille-Q4544 isolated from planarians Schmidtea mediterranea.</title>
        <authorList>
            <person name="Kangale L."/>
        </authorList>
    </citation>
    <scope>NUCLEOTIDE SEQUENCE [LARGE SCALE GENOMIC DNA]</scope>
    <source>
        <strain evidence="10 11">Marseille-Q4544</strain>
    </source>
</reference>
<dbReference type="InterPro" id="IPR051607">
    <property type="entry name" value="Metallo-dep_hydrolases"/>
</dbReference>
<feature type="domain" description="Amidohydrolase-related" evidence="9">
    <location>
        <begin position="67"/>
        <end position="429"/>
    </location>
</feature>
<evidence type="ECO:0000256" key="4">
    <source>
        <dbReference type="ARBA" id="ARBA00022723"/>
    </source>
</evidence>
<dbReference type="RefSeq" id="WP_175627094.1">
    <property type="nucleotide sequence ID" value="NZ_JADOEL010000020.1"/>
</dbReference>
<evidence type="ECO:0000256" key="1">
    <source>
        <dbReference type="ARBA" id="ARBA00004984"/>
    </source>
</evidence>
<dbReference type="GO" id="GO:0008892">
    <property type="term" value="F:guanine deaminase activity"/>
    <property type="evidence" value="ECO:0007669"/>
    <property type="project" value="UniProtKB-EC"/>
</dbReference>
<dbReference type="InterPro" id="IPR006680">
    <property type="entry name" value="Amidohydro-rel"/>
</dbReference>
<organism evidence="10 11">
    <name type="scientific">Herminiimonas contaminans</name>
    <dbReference type="NCBI Taxonomy" id="1111140"/>
    <lineage>
        <taxon>Bacteria</taxon>
        <taxon>Pseudomonadati</taxon>
        <taxon>Pseudomonadota</taxon>
        <taxon>Betaproteobacteria</taxon>
        <taxon>Burkholderiales</taxon>
        <taxon>Oxalobacteraceae</taxon>
        <taxon>Herminiimonas</taxon>
    </lineage>
</organism>
<comment type="pathway">
    <text evidence="1 8">Purine metabolism; guanine degradation; xanthine from guanine: step 1/1.</text>
</comment>
<evidence type="ECO:0000256" key="2">
    <source>
        <dbReference type="ARBA" id="ARBA00006745"/>
    </source>
</evidence>
<keyword evidence="4 8" id="KW-0479">Metal-binding</keyword>
<name>A0ABS0EXJ8_9BURK</name>
<dbReference type="SUPFAM" id="SSF51338">
    <property type="entry name" value="Composite domain of metallo-dependent hydrolases"/>
    <property type="match status" value="2"/>
</dbReference>
<dbReference type="EC" id="3.5.4.3" evidence="3 7"/>
<dbReference type="Proteomes" id="UP000657372">
    <property type="component" value="Unassembled WGS sequence"/>
</dbReference>
<comment type="similarity">
    <text evidence="2 8">Belongs to the metallo-dependent hydrolases superfamily. ATZ/TRZ family.</text>
</comment>
<evidence type="ECO:0000256" key="3">
    <source>
        <dbReference type="ARBA" id="ARBA00012781"/>
    </source>
</evidence>
<evidence type="ECO:0000313" key="11">
    <source>
        <dbReference type="Proteomes" id="UP000657372"/>
    </source>
</evidence>
<keyword evidence="6 8" id="KW-0862">Zinc</keyword>
<dbReference type="InterPro" id="IPR014311">
    <property type="entry name" value="Guanine_deaminase"/>
</dbReference>
<dbReference type="Gene3D" id="2.30.40.10">
    <property type="entry name" value="Urease, subunit C, domain 1"/>
    <property type="match status" value="1"/>
</dbReference>
<dbReference type="Pfam" id="PF01979">
    <property type="entry name" value="Amidohydro_1"/>
    <property type="match status" value="1"/>
</dbReference>
<comment type="cofactor">
    <cofactor evidence="8">
        <name>Zn(2+)</name>
        <dbReference type="ChEBI" id="CHEBI:29105"/>
    </cofactor>
    <text evidence="8">Binds 1 zinc ion per subunit.</text>
</comment>
<dbReference type="InterPro" id="IPR032466">
    <property type="entry name" value="Metal_Hydrolase"/>
</dbReference>
<keyword evidence="5 8" id="KW-0378">Hydrolase</keyword>
<dbReference type="PANTHER" id="PTHR11271">
    <property type="entry name" value="GUANINE DEAMINASE"/>
    <property type="match status" value="1"/>
</dbReference>
<sequence length="436" mass="48245">MISNVHAYRASLLHFSNDPAFAEDATQWHSDGLLVVADGKIVAAGDYDRLLPTLPAGAMTHDWRGKIITPGFIDTHVHYPQTDMIASPAPGLLPWLNTYTFPTERKFEDSAHAADVADFFLAELLRNGTTTAAVYCTVHPQSVDAFFDRSHALNLRMIAGKVMMDRNAPDFLLDTAESSARDTEALIKRWHKQGRQHYAITPRFAPTSTDAQLRLAGELASQYPDTYIQTHVAENTDEVKWVKELFPDSRSYLDVYEKRGLMRKRALYAHCIWLDDDDRARMAATESVATVCPTSNLFLGSGLFDFINADKLRMPVSLATDVGGGTSFSMLQTMNELYKVGRMSGVHLAAQRMFYMATLGGARALQLEGTIGNFAAGCDADFIVLDPQATPLLSRRSATTDSLEEQLFALAILGDDRVITATYAAGERVHQRAAWI</sequence>
<dbReference type="EMBL" id="JADOEL010000020">
    <property type="protein sequence ID" value="MBF8179536.1"/>
    <property type="molecule type" value="Genomic_DNA"/>
</dbReference>
<dbReference type="CDD" id="cd01303">
    <property type="entry name" value="GDEase"/>
    <property type="match status" value="1"/>
</dbReference>
<keyword evidence="11" id="KW-1185">Reference proteome</keyword>